<dbReference type="InterPro" id="IPR006597">
    <property type="entry name" value="Sel1-like"/>
</dbReference>
<dbReference type="PANTHER" id="PTHR11102">
    <property type="entry name" value="SEL-1-LIKE PROTEIN"/>
    <property type="match status" value="1"/>
</dbReference>
<evidence type="ECO:0000313" key="2">
    <source>
        <dbReference type="Proteomes" id="UP000003688"/>
    </source>
</evidence>
<evidence type="ECO:0000313" key="1">
    <source>
        <dbReference type="EMBL" id="EEF57589.1"/>
    </source>
</evidence>
<keyword evidence="2" id="KW-1185">Reference proteome</keyword>
<comment type="caution">
    <text evidence="1">The sequence shown here is derived from an EMBL/GenBank/DDBJ whole genome shotgun (WGS) entry which is preliminary data.</text>
</comment>
<dbReference type="PANTHER" id="PTHR11102:SF160">
    <property type="entry name" value="ERAD-ASSOCIATED E3 UBIQUITIN-PROTEIN LIGASE COMPONENT HRD3"/>
    <property type="match status" value="1"/>
</dbReference>
<name>B9XRF5_PEDPL</name>
<proteinExistence type="predicted"/>
<dbReference type="RefSeq" id="WP_007418393.1">
    <property type="nucleotide sequence ID" value="NZ_ABOX02000063.1"/>
</dbReference>
<dbReference type="Pfam" id="PF08238">
    <property type="entry name" value="Sel1"/>
    <property type="match status" value="3"/>
</dbReference>
<dbReference type="InterPro" id="IPR050767">
    <property type="entry name" value="Sel1_AlgK"/>
</dbReference>
<organism evidence="1 2">
    <name type="scientific">Pedosphaera parvula (strain Ellin514)</name>
    <dbReference type="NCBI Taxonomy" id="320771"/>
    <lineage>
        <taxon>Bacteria</taxon>
        <taxon>Pseudomonadati</taxon>
        <taxon>Verrucomicrobiota</taxon>
        <taxon>Pedosphaerae</taxon>
        <taxon>Pedosphaerales</taxon>
        <taxon>Pedosphaeraceae</taxon>
        <taxon>Pedosphaera</taxon>
    </lineage>
</organism>
<dbReference type="SMART" id="SM00671">
    <property type="entry name" value="SEL1"/>
    <property type="match status" value="3"/>
</dbReference>
<dbReference type="SUPFAM" id="SSF81901">
    <property type="entry name" value="HCP-like"/>
    <property type="match status" value="1"/>
</dbReference>
<dbReference type="STRING" id="320771.Cflav_PD0680"/>
<sequence length="180" mass="20060">MAKSWFSKLFSHAPKPVLEIAGAEANLEDAEVQFNRGMKFANLAEPERDYAQAAEWYLKAADQSHALAQFNLGMMYAHGQGVARDEVKATVWFEKAAMLGDAGAQHQLGMNHQRASKAGMDNHETWIEAYKWYQLAAAQGYKGSHQACESMALKMTREDVADGHNRVKCFLAKNANTVHK</sequence>
<dbReference type="Proteomes" id="UP000003688">
    <property type="component" value="Unassembled WGS sequence"/>
</dbReference>
<dbReference type="OrthoDB" id="9812350at2"/>
<dbReference type="InterPro" id="IPR011990">
    <property type="entry name" value="TPR-like_helical_dom_sf"/>
</dbReference>
<reference evidence="1 2" key="1">
    <citation type="journal article" date="2011" name="J. Bacteriol.">
        <title>Genome sequence of 'Pedosphaera parvula' Ellin514, an aerobic Verrucomicrobial isolate from pasture soil.</title>
        <authorList>
            <person name="Kant R."/>
            <person name="van Passel M.W."/>
            <person name="Sangwan P."/>
            <person name="Palva A."/>
            <person name="Lucas S."/>
            <person name="Copeland A."/>
            <person name="Lapidus A."/>
            <person name="Glavina Del Rio T."/>
            <person name="Dalin E."/>
            <person name="Tice H."/>
            <person name="Bruce D."/>
            <person name="Goodwin L."/>
            <person name="Pitluck S."/>
            <person name="Chertkov O."/>
            <person name="Larimer F.W."/>
            <person name="Land M.L."/>
            <person name="Hauser L."/>
            <person name="Brettin T.S."/>
            <person name="Detter J.C."/>
            <person name="Han S."/>
            <person name="de Vos W.M."/>
            <person name="Janssen P.H."/>
            <person name="Smidt H."/>
        </authorList>
    </citation>
    <scope>NUCLEOTIDE SEQUENCE [LARGE SCALE GENOMIC DNA]</scope>
    <source>
        <strain evidence="1 2">Ellin514</strain>
    </source>
</reference>
<protein>
    <submittedName>
        <fullName evidence="1">Sel1 domain protein repeat-containing protein</fullName>
    </submittedName>
</protein>
<accession>B9XRF5</accession>
<dbReference type="EMBL" id="ABOX02000063">
    <property type="protein sequence ID" value="EEF57589.1"/>
    <property type="molecule type" value="Genomic_DNA"/>
</dbReference>
<dbReference type="AlphaFoldDB" id="B9XRF5"/>
<dbReference type="Gene3D" id="1.25.40.10">
    <property type="entry name" value="Tetratricopeptide repeat domain"/>
    <property type="match status" value="1"/>
</dbReference>
<gene>
    <name evidence="1" type="ORF">Cflav_PD0680</name>
</gene>